<dbReference type="InterPro" id="IPR018959">
    <property type="entry name" value="DUF1989"/>
</dbReference>
<evidence type="ECO:0000313" key="3">
    <source>
        <dbReference type="Proteomes" id="UP000292423"/>
    </source>
</evidence>
<dbReference type="Proteomes" id="UP000292423">
    <property type="component" value="Unassembled WGS sequence"/>
</dbReference>
<reference evidence="2 3" key="1">
    <citation type="submission" date="2019-02" db="EMBL/GenBank/DDBJ databases">
        <title>Genomic Encyclopedia of Type Strains, Phase IV (KMG-IV): sequencing the most valuable type-strain genomes for metagenomic binning, comparative biology and taxonomic classification.</title>
        <authorList>
            <person name="Goeker M."/>
        </authorList>
    </citation>
    <scope>NUCLEOTIDE SEQUENCE [LARGE SCALE GENOMIC DNA]</scope>
    <source>
        <strain evidence="2 3">DSM 105135</strain>
    </source>
</reference>
<gene>
    <name evidence="2" type="ORF">EV700_0876</name>
</gene>
<keyword evidence="3" id="KW-1185">Reference proteome</keyword>
<protein>
    <recommendedName>
        <fullName evidence="1">DUF1989 domain-containing protein</fullName>
    </recommendedName>
</protein>
<dbReference type="InterPro" id="IPR017792">
    <property type="entry name" value="UAAP1"/>
</dbReference>
<dbReference type="NCBIfam" id="TIGR03425">
    <property type="entry name" value="urea_degr_2"/>
    <property type="match status" value="1"/>
</dbReference>
<evidence type="ECO:0000259" key="1">
    <source>
        <dbReference type="Pfam" id="PF09347"/>
    </source>
</evidence>
<dbReference type="Pfam" id="PF09347">
    <property type="entry name" value="DUF1989"/>
    <property type="match status" value="1"/>
</dbReference>
<accession>A0A4Q7ZDD5</accession>
<sequence>MSVRFAENLVVLDETLRGGMSWSLVLKRGNALRLTSLGDAANVAVLLFNADDRLDRYNMPDTLKCQHTFRLSTGHICYSDMGHALVSVIGDSTGWIDTVGGVSTRESVTAKHGEGDYQSLRNDWRRNGRDLLLVELGKHGLGRRDLVANLNVFSKISIDADGNMSFDHTHAPAGSTVDLRADANVLVVLAVIPHPLDPNPVYAPVDVRAQVWDCGLAGEDDVCRLSRPENARGLALTARCFCQHGH</sequence>
<dbReference type="OrthoDB" id="5298498at2"/>
<evidence type="ECO:0000313" key="2">
    <source>
        <dbReference type="EMBL" id="RZU47909.1"/>
    </source>
</evidence>
<dbReference type="EMBL" id="SHKX01000010">
    <property type="protein sequence ID" value="RZU47909.1"/>
    <property type="molecule type" value="Genomic_DNA"/>
</dbReference>
<name>A0A4Q7ZDD5_9GAMM</name>
<proteinExistence type="predicted"/>
<comment type="caution">
    <text evidence="2">The sequence shown here is derived from an EMBL/GenBank/DDBJ whole genome shotgun (WGS) entry which is preliminary data.</text>
</comment>
<dbReference type="PANTHER" id="PTHR31527:SF0">
    <property type="entry name" value="RE64534P"/>
    <property type="match status" value="1"/>
</dbReference>
<organism evidence="2 3">
    <name type="scientific">Fluviicoccus keumensis</name>
    <dbReference type="NCBI Taxonomy" id="1435465"/>
    <lineage>
        <taxon>Bacteria</taxon>
        <taxon>Pseudomonadati</taxon>
        <taxon>Pseudomonadota</taxon>
        <taxon>Gammaproteobacteria</taxon>
        <taxon>Moraxellales</taxon>
        <taxon>Moraxellaceae</taxon>
        <taxon>Fluviicoccus</taxon>
    </lineage>
</organism>
<dbReference type="PANTHER" id="PTHR31527">
    <property type="entry name" value="RE64534P"/>
    <property type="match status" value="1"/>
</dbReference>
<dbReference type="AlphaFoldDB" id="A0A4Q7ZDD5"/>
<dbReference type="RefSeq" id="WP_130411116.1">
    <property type="nucleotide sequence ID" value="NZ_SHKX01000010.1"/>
</dbReference>
<feature type="domain" description="DUF1989" evidence="1">
    <location>
        <begin position="14"/>
        <end position="186"/>
    </location>
</feature>